<reference evidence="2" key="1">
    <citation type="submission" date="2016-11" db="EMBL/GenBank/DDBJ databases">
        <authorList>
            <person name="Varghese N."/>
            <person name="Submissions S."/>
        </authorList>
    </citation>
    <scope>NUCLEOTIDE SEQUENCE [LARGE SCALE GENOMIC DNA]</scope>
    <source>
        <strain evidence="2">DSM 15449</strain>
    </source>
</reference>
<dbReference type="OrthoDB" id="1936700at2"/>
<dbReference type="RefSeq" id="WP_084110507.1">
    <property type="nucleotide sequence ID" value="NZ_FQXJ01000028.1"/>
</dbReference>
<protein>
    <recommendedName>
        <fullName evidence="3">Arsenical resistance operon trans-acting repressor ArsD</fullName>
    </recommendedName>
</protein>
<sequence>MIEIEVFGIRDEEPAGICSCGGSCDSSHEKTMGEMFEQLKRFLLHSDVAKEVQIRFLDVLEDDLSGYDTAHMMFKTGYALPMVAIKGKVCFYGGISDSMIYEEIRNMLV</sequence>
<dbReference type="AlphaFoldDB" id="A0A1M6ER47"/>
<evidence type="ECO:0008006" key="3">
    <source>
        <dbReference type="Google" id="ProtNLM"/>
    </source>
</evidence>
<dbReference type="Proteomes" id="UP000183954">
    <property type="component" value="Unassembled WGS sequence"/>
</dbReference>
<dbReference type="EMBL" id="FQXJ01000028">
    <property type="protein sequence ID" value="SHI87790.1"/>
    <property type="molecule type" value="Genomic_DNA"/>
</dbReference>
<proteinExistence type="predicted"/>
<gene>
    <name evidence="1" type="ORF">SAMN02746098_04786</name>
</gene>
<organism evidence="1 2">
    <name type="scientific">Desulfosporosinus lacus DSM 15449</name>
    <dbReference type="NCBI Taxonomy" id="1121420"/>
    <lineage>
        <taxon>Bacteria</taxon>
        <taxon>Bacillati</taxon>
        <taxon>Bacillota</taxon>
        <taxon>Clostridia</taxon>
        <taxon>Eubacteriales</taxon>
        <taxon>Desulfitobacteriaceae</taxon>
        <taxon>Desulfosporosinus</taxon>
    </lineage>
</organism>
<keyword evidence="2" id="KW-1185">Reference proteome</keyword>
<dbReference type="STRING" id="1121420.SAMN02746098_04786"/>
<evidence type="ECO:0000313" key="1">
    <source>
        <dbReference type="EMBL" id="SHI87790.1"/>
    </source>
</evidence>
<accession>A0A1M6ER47</accession>
<name>A0A1M6ER47_9FIRM</name>
<evidence type="ECO:0000313" key="2">
    <source>
        <dbReference type="Proteomes" id="UP000183954"/>
    </source>
</evidence>